<keyword evidence="4" id="KW-1185">Reference proteome</keyword>
<dbReference type="SUPFAM" id="SSF52402">
    <property type="entry name" value="Adenine nucleotide alpha hydrolases-like"/>
    <property type="match status" value="1"/>
</dbReference>
<evidence type="ECO:0000259" key="2">
    <source>
        <dbReference type="Pfam" id="PF02540"/>
    </source>
</evidence>
<dbReference type="InterPro" id="IPR005232">
    <property type="entry name" value="LarE"/>
</dbReference>
<organism evidence="3 4">
    <name type="scientific">Rugosimonospora africana</name>
    <dbReference type="NCBI Taxonomy" id="556532"/>
    <lineage>
        <taxon>Bacteria</taxon>
        <taxon>Bacillati</taxon>
        <taxon>Actinomycetota</taxon>
        <taxon>Actinomycetes</taxon>
        <taxon>Micromonosporales</taxon>
        <taxon>Micromonosporaceae</taxon>
        <taxon>Rugosimonospora</taxon>
    </lineage>
</organism>
<dbReference type="CDD" id="cd01990">
    <property type="entry name" value="LarE-like"/>
    <property type="match status" value="1"/>
</dbReference>
<feature type="active site" description="Nucleophile and sulfur donor" evidence="1">
    <location>
        <position position="182"/>
    </location>
</feature>
<feature type="domain" description="NAD/GMP synthase" evidence="2">
    <location>
        <begin position="25"/>
        <end position="88"/>
    </location>
</feature>
<gene>
    <name evidence="3" type="ORF">Raf01_60790</name>
</gene>
<dbReference type="Pfam" id="PF02540">
    <property type="entry name" value="NAD_synthase"/>
    <property type="match status" value="1"/>
</dbReference>
<comment type="caution">
    <text evidence="3">The sequence shown here is derived from an EMBL/GenBank/DDBJ whole genome shotgun (WGS) entry which is preliminary data.</text>
</comment>
<dbReference type="GO" id="GO:0016783">
    <property type="term" value="F:sulfurtransferase activity"/>
    <property type="evidence" value="ECO:0007669"/>
    <property type="project" value="InterPro"/>
</dbReference>
<dbReference type="AlphaFoldDB" id="A0A8J3VT04"/>
<dbReference type="Gene3D" id="3.40.50.620">
    <property type="entry name" value="HUPs"/>
    <property type="match status" value="1"/>
</dbReference>
<dbReference type="RefSeq" id="WP_203921447.1">
    <property type="nucleotide sequence ID" value="NZ_BONZ01000061.1"/>
</dbReference>
<dbReference type="InterPro" id="IPR014729">
    <property type="entry name" value="Rossmann-like_a/b/a_fold"/>
</dbReference>
<dbReference type="Proteomes" id="UP000642748">
    <property type="component" value="Unassembled WGS sequence"/>
</dbReference>
<dbReference type="InterPro" id="IPR052188">
    <property type="entry name" value="Ni-pincer_cofactor_biosynth"/>
</dbReference>
<protein>
    <submittedName>
        <fullName evidence="3">ExsB family transcriptional regulator</fullName>
    </submittedName>
</protein>
<reference evidence="3" key="1">
    <citation type="submission" date="2021-01" db="EMBL/GenBank/DDBJ databases">
        <title>Whole genome shotgun sequence of Rugosimonospora africana NBRC 104875.</title>
        <authorList>
            <person name="Komaki H."/>
            <person name="Tamura T."/>
        </authorList>
    </citation>
    <scope>NUCLEOTIDE SEQUENCE</scope>
    <source>
        <strain evidence="3">NBRC 104875</strain>
    </source>
</reference>
<sequence length="285" mass="29769">MHSPSRDVGPLADRLVAEFAGYGRTLVAFSGGVDSSVVLAAAVRALGTADVAALTSVSDALPGTERDAAAEFCAGLGVAQVSVATQEMSNPGYRENGPRRCYFCKSTLLDAAREHAAAHGFHSVVTGTNASDLAAGFRPGIRAAAERGARTPLADAGLDKAAVRGIARLWDLPTWDKPAAACLSSRIAYGVTISPARLARVDRAEAAVRRVLASRHEVRDLRVRDLGSAVRVELDADLVEPARDDPALADAITEAGFAGVPLSVTAFRSGSMNELLPDPARWRDG</sequence>
<accession>A0A8J3VT04</accession>
<name>A0A8J3VT04_9ACTN</name>
<dbReference type="NCBIfam" id="TIGR00268">
    <property type="entry name" value="ATP-dependent sacrificial sulfur transferase LarE"/>
    <property type="match status" value="1"/>
</dbReference>
<evidence type="ECO:0000313" key="3">
    <source>
        <dbReference type="EMBL" id="GIH17907.1"/>
    </source>
</evidence>
<evidence type="ECO:0000313" key="4">
    <source>
        <dbReference type="Proteomes" id="UP000642748"/>
    </source>
</evidence>
<dbReference type="PIRSF" id="PIRSF006661">
    <property type="entry name" value="PP-lp_UCP006661"/>
    <property type="match status" value="1"/>
</dbReference>
<dbReference type="EMBL" id="BONZ01000061">
    <property type="protein sequence ID" value="GIH17907.1"/>
    <property type="molecule type" value="Genomic_DNA"/>
</dbReference>
<dbReference type="PANTHER" id="PTHR43169:SF2">
    <property type="entry name" value="NAD_GMP SYNTHASE DOMAIN-CONTAINING PROTEIN"/>
    <property type="match status" value="1"/>
</dbReference>
<proteinExistence type="predicted"/>
<evidence type="ECO:0000256" key="1">
    <source>
        <dbReference type="PIRSR" id="PIRSR006661-1"/>
    </source>
</evidence>
<dbReference type="GO" id="GO:0006163">
    <property type="term" value="P:purine nucleotide metabolic process"/>
    <property type="evidence" value="ECO:0007669"/>
    <property type="project" value="UniProtKB-ARBA"/>
</dbReference>
<dbReference type="PANTHER" id="PTHR43169">
    <property type="entry name" value="EXSB FAMILY PROTEIN"/>
    <property type="match status" value="1"/>
</dbReference>
<dbReference type="InterPro" id="IPR022310">
    <property type="entry name" value="NAD/GMP_synthase"/>
</dbReference>